<feature type="non-terminal residue" evidence="1">
    <location>
        <position position="1"/>
    </location>
</feature>
<reference evidence="1" key="1">
    <citation type="submission" date="2021-06" db="EMBL/GenBank/DDBJ databases">
        <authorList>
            <person name="Kallberg Y."/>
            <person name="Tangrot J."/>
            <person name="Rosling A."/>
        </authorList>
    </citation>
    <scope>NUCLEOTIDE SEQUENCE</scope>
    <source>
        <strain evidence="1">IL203A</strain>
    </source>
</reference>
<proteinExistence type="predicted"/>
<evidence type="ECO:0000313" key="2">
    <source>
        <dbReference type="Proteomes" id="UP000789702"/>
    </source>
</evidence>
<sequence length="95" mass="10122">NCSISVIMMGYIDSCSDSSAISSTIFIAPGVKLPIEGPTIILIVSFGCLVQVGTPSNSSTTGQSSDPIFILDNKLCHDNFTYNINTTIVQFSKLK</sequence>
<keyword evidence="2" id="KW-1185">Reference proteome</keyword>
<comment type="caution">
    <text evidence="1">The sequence shown here is derived from an EMBL/GenBank/DDBJ whole genome shotgun (WGS) entry which is preliminary data.</text>
</comment>
<dbReference type="Proteomes" id="UP000789702">
    <property type="component" value="Unassembled WGS sequence"/>
</dbReference>
<gene>
    <name evidence="1" type="ORF">DHETER_LOCUS11444</name>
</gene>
<protein>
    <submittedName>
        <fullName evidence="1">6887_t:CDS:1</fullName>
    </submittedName>
</protein>
<evidence type="ECO:0000313" key="1">
    <source>
        <dbReference type="EMBL" id="CAG8694832.1"/>
    </source>
</evidence>
<dbReference type="EMBL" id="CAJVPU010025063">
    <property type="protein sequence ID" value="CAG8694832.1"/>
    <property type="molecule type" value="Genomic_DNA"/>
</dbReference>
<name>A0ACA9PDS4_9GLOM</name>
<accession>A0ACA9PDS4</accession>
<organism evidence="1 2">
    <name type="scientific">Dentiscutata heterogama</name>
    <dbReference type="NCBI Taxonomy" id="1316150"/>
    <lineage>
        <taxon>Eukaryota</taxon>
        <taxon>Fungi</taxon>
        <taxon>Fungi incertae sedis</taxon>
        <taxon>Mucoromycota</taxon>
        <taxon>Glomeromycotina</taxon>
        <taxon>Glomeromycetes</taxon>
        <taxon>Diversisporales</taxon>
        <taxon>Gigasporaceae</taxon>
        <taxon>Dentiscutata</taxon>
    </lineage>
</organism>